<name>A0A5M6DIV7_9BACT</name>
<dbReference type="Proteomes" id="UP000324479">
    <property type="component" value="Unassembled WGS sequence"/>
</dbReference>
<keyword evidence="2" id="KW-1185">Reference proteome</keyword>
<evidence type="ECO:0000313" key="2">
    <source>
        <dbReference type="Proteomes" id="UP000324479"/>
    </source>
</evidence>
<dbReference type="EMBL" id="VWOX01000002">
    <property type="protein sequence ID" value="KAA5546172.1"/>
    <property type="molecule type" value="Genomic_DNA"/>
</dbReference>
<evidence type="ECO:0000313" key="1">
    <source>
        <dbReference type="EMBL" id="KAA5546172.1"/>
    </source>
</evidence>
<accession>A0A5M6DIV7</accession>
<reference evidence="1 2" key="1">
    <citation type="submission" date="2019-08" db="EMBL/GenBank/DDBJ databases">
        <authorList>
            <person name="Dhanesh K."/>
            <person name="Kumar G."/>
            <person name="Sasikala C."/>
            <person name="Venkata Ramana C."/>
        </authorList>
    </citation>
    <scope>NUCLEOTIDE SEQUENCE [LARGE SCALE GENOMIC DNA]</scope>
    <source>
        <strain evidence="1 2">JC645</strain>
    </source>
</reference>
<dbReference type="RefSeq" id="WP_150075178.1">
    <property type="nucleotide sequence ID" value="NZ_VWOX01000002.1"/>
</dbReference>
<sequence length="247" mass="28166">MTIRGWKRHFGGRRFAFLGMIVFVVLAVNSAIAGRQRRYPVPETLAPIPTPIGVSGRRLFRFGEDECVVIRPPVELVGEVERQQYLGADEETDLVRQVLSPGNRWHTDPSRPEEQTTFNCASFAIGDVIGLSRADFINPRAVAFTNMQNPARVLLQEYFYRLETYPLAAVEWDELDTLESLGDDDVVVFATHGKDDEYVHLGKIAKVHGRNRMVSKMGRGPIVRGTIQRTAQEYEGRFDEIQIYRRR</sequence>
<gene>
    <name evidence="1" type="ORF">FYK55_04560</name>
</gene>
<organism evidence="1 2">
    <name type="scientific">Roseiconus nitratireducens</name>
    <dbReference type="NCBI Taxonomy" id="2605748"/>
    <lineage>
        <taxon>Bacteria</taxon>
        <taxon>Pseudomonadati</taxon>
        <taxon>Planctomycetota</taxon>
        <taxon>Planctomycetia</taxon>
        <taxon>Pirellulales</taxon>
        <taxon>Pirellulaceae</taxon>
        <taxon>Roseiconus</taxon>
    </lineage>
</organism>
<proteinExistence type="predicted"/>
<protein>
    <submittedName>
        <fullName evidence="1">Uncharacterized protein</fullName>
    </submittedName>
</protein>
<comment type="caution">
    <text evidence="1">The sequence shown here is derived from an EMBL/GenBank/DDBJ whole genome shotgun (WGS) entry which is preliminary data.</text>
</comment>
<dbReference type="AlphaFoldDB" id="A0A5M6DIV7"/>